<feature type="compositionally biased region" description="Pro residues" evidence="2">
    <location>
        <begin position="12"/>
        <end position="21"/>
    </location>
</feature>
<dbReference type="Pfam" id="PF00400">
    <property type="entry name" value="WD40"/>
    <property type="match status" value="1"/>
</dbReference>
<reference evidence="4" key="1">
    <citation type="submission" date="2022-11" db="UniProtKB">
        <authorList>
            <consortium name="WormBaseParasite"/>
        </authorList>
    </citation>
    <scope>IDENTIFICATION</scope>
</reference>
<dbReference type="PROSITE" id="PS50294">
    <property type="entry name" value="WD_REPEATS_REGION"/>
    <property type="match status" value="1"/>
</dbReference>
<evidence type="ECO:0000256" key="2">
    <source>
        <dbReference type="SAM" id="MobiDB-lite"/>
    </source>
</evidence>
<dbReference type="Gene3D" id="2.130.10.10">
    <property type="entry name" value="YVTN repeat-like/Quinoprotein amine dehydrogenase"/>
    <property type="match status" value="1"/>
</dbReference>
<accession>A0A914R918</accession>
<organism evidence="3 4">
    <name type="scientific">Parascaris equorum</name>
    <name type="common">Equine roundworm</name>
    <dbReference type="NCBI Taxonomy" id="6256"/>
    <lineage>
        <taxon>Eukaryota</taxon>
        <taxon>Metazoa</taxon>
        <taxon>Ecdysozoa</taxon>
        <taxon>Nematoda</taxon>
        <taxon>Chromadorea</taxon>
        <taxon>Rhabditida</taxon>
        <taxon>Spirurina</taxon>
        <taxon>Ascaridomorpha</taxon>
        <taxon>Ascaridoidea</taxon>
        <taxon>Ascarididae</taxon>
        <taxon>Parascaris</taxon>
    </lineage>
</organism>
<protein>
    <submittedName>
        <fullName evidence="4">Uncharacterized protein</fullName>
    </submittedName>
</protein>
<dbReference type="InterPro" id="IPR036322">
    <property type="entry name" value="WD40_repeat_dom_sf"/>
</dbReference>
<evidence type="ECO:0000313" key="4">
    <source>
        <dbReference type="WBParaSite" id="PEQ_0000295601-mRNA-1"/>
    </source>
</evidence>
<feature type="compositionally biased region" description="Low complexity" evidence="2">
    <location>
        <begin position="1"/>
        <end position="11"/>
    </location>
</feature>
<name>A0A914R918_PAREQ</name>
<feature type="repeat" description="WD" evidence="1">
    <location>
        <begin position="111"/>
        <end position="141"/>
    </location>
</feature>
<dbReference type="WBParaSite" id="PEQ_0000295601-mRNA-1">
    <property type="protein sequence ID" value="PEQ_0000295601-mRNA-1"/>
    <property type="gene ID" value="PEQ_0000295601"/>
</dbReference>
<proteinExistence type="predicted"/>
<dbReference type="InterPro" id="IPR001680">
    <property type="entry name" value="WD40_rpt"/>
</dbReference>
<evidence type="ECO:0000256" key="1">
    <source>
        <dbReference type="PROSITE-ProRule" id="PRU00221"/>
    </source>
</evidence>
<sequence length="171" mass="18831">MVRSGSSLGSFGPPPPPPVPQVPSSTSGMSVQFRSYEAEEVKLSHFLSANRLIFSRYEDAQAIRAVAFHPSGRYFALGTNSKQMLICKYPDMRHFRPEASARGVDVILSRPKQHRGSVYCLGFNPTGELLATGSNDKSLRLMAFNTELCKIGLFPLFSTFGCNCCFLTVNL</sequence>
<evidence type="ECO:0000313" key="3">
    <source>
        <dbReference type="Proteomes" id="UP000887564"/>
    </source>
</evidence>
<keyword evidence="1" id="KW-0853">WD repeat</keyword>
<dbReference type="AlphaFoldDB" id="A0A914R918"/>
<dbReference type="Proteomes" id="UP000887564">
    <property type="component" value="Unplaced"/>
</dbReference>
<dbReference type="InterPro" id="IPR040067">
    <property type="entry name" value="WDR47"/>
</dbReference>
<keyword evidence="3" id="KW-1185">Reference proteome</keyword>
<dbReference type="PANTHER" id="PTHR19863">
    <property type="entry name" value="NEMITIN (NEURONAL ENRICHED MAP INTERACTING PROTEIN) HOMOLOG"/>
    <property type="match status" value="1"/>
</dbReference>
<feature type="region of interest" description="Disordered" evidence="2">
    <location>
        <begin position="1"/>
        <end position="26"/>
    </location>
</feature>
<dbReference type="SMART" id="SM00320">
    <property type="entry name" value="WD40"/>
    <property type="match status" value="2"/>
</dbReference>
<dbReference type="SUPFAM" id="SSF50978">
    <property type="entry name" value="WD40 repeat-like"/>
    <property type="match status" value="1"/>
</dbReference>
<dbReference type="PANTHER" id="PTHR19863:SF5">
    <property type="entry name" value="WD REPEAT-CONTAINING PROTEIN 47"/>
    <property type="match status" value="1"/>
</dbReference>
<dbReference type="PROSITE" id="PS50082">
    <property type="entry name" value="WD_REPEATS_2"/>
    <property type="match status" value="1"/>
</dbReference>
<dbReference type="InterPro" id="IPR015943">
    <property type="entry name" value="WD40/YVTN_repeat-like_dom_sf"/>
</dbReference>